<feature type="compositionally biased region" description="Low complexity" evidence="1">
    <location>
        <begin position="525"/>
        <end position="539"/>
    </location>
</feature>
<feature type="region of interest" description="Disordered" evidence="1">
    <location>
        <begin position="54"/>
        <end position="146"/>
    </location>
</feature>
<feature type="compositionally biased region" description="Polar residues" evidence="1">
    <location>
        <begin position="54"/>
        <end position="69"/>
    </location>
</feature>
<evidence type="ECO:0008006" key="4">
    <source>
        <dbReference type="Google" id="ProtNLM"/>
    </source>
</evidence>
<feature type="compositionally biased region" description="Basic and acidic residues" evidence="1">
    <location>
        <begin position="120"/>
        <end position="130"/>
    </location>
</feature>
<feature type="compositionally biased region" description="Basic and acidic residues" evidence="1">
    <location>
        <begin position="409"/>
        <end position="457"/>
    </location>
</feature>
<evidence type="ECO:0000313" key="3">
    <source>
        <dbReference type="Proteomes" id="UP000245910"/>
    </source>
</evidence>
<evidence type="ECO:0000256" key="1">
    <source>
        <dbReference type="SAM" id="MobiDB-lite"/>
    </source>
</evidence>
<protein>
    <recommendedName>
        <fullName evidence="4">TeaA receptor TeaR</fullName>
    </recommendedName>
</protein>
<dbReference type="STRING" id="56646.A0A2L2TCW5"/>
<feature type="compositionally biased region" description="Polar residues" evidence="1">
    <location>
        <begin position="300"/>
        <end position="311"/>
    </location>
</feature>
<feature type="compositionally biased region" description="Basic and acidic residues" evidence="1">
    <location>
        <begin position="177"/>
        <end position="199"/>
    </location>
</feature>
<feature type="region of interest" description="Disordered" evidence="1">
    <location>
        <begin position="1"/>
        <end position="24"/>
    </location>
</feature>
<name>A0A2L2TCW5_9HYPO</name>
<proteinExistence type="predicted"/>
<dbReference type="Proteomes" id="UP000245910">
    <property type="component" value="Chromosome I"/>
</dbReference>
<accession>A0A2L2TCW5</accession>
<sequence length="555" mass="61130">MAPAPTSTENITPPRSSHGQADSWGYSMSQKEVWSFASQDADYDNDMTNHAFSQKNHFTTQNGNSNSYHSGMDRVGRKVNSHDNLSSTKLHNSVDGAGGRHIAESQTSPALNGSSWEQEYGPHETEDEYSRNAVPIDQPPDEGSKWIHRDKLAKIESEELQAAGIYIPRSRNQSKQRRGDRDRSRSAMRRGTDTSETRSRKNSTAVDSRSPEIGGESWDLRTPEEIAEEENNAYFHANSHKGGSRIPVAKVSPVPISIDRFERESIASRKTSSSPENERTLTYEKARPGSAHMMKGSDAMSINSNFNNSSLPAPKRTATDNPSPKKNANGPRKTSAPSKTGTGTNRPKTRSGSVGNSISNATRPTTRSGELSPGNKAPEGDPPWMINSYKPDPRLPPDQQLLPTVARRLQQEKWEKEGKFGDVYDKDFRPLNDNALGKEHHENRSGDETDSKEKEEGQAGGEWPLKLEPKSPTQRAGGYSTMPRISDKPTNSPLPSPRTPMSPNAPLSPNGPGQEQPKEEQSTEQPVQQQQQQQPQRQQPADDDSKGGCGCCVVM</sequence>
<feature type="compositionally biased region" description="Polar residues" evidence="1">
    <location>
        <begin position="335"/>
        <end position="369"/>
    </location>
</feature>
<dbReference type="EMBL" id="LN649229">
    <property type="protein sequence ID" value="CEI65863.1"/>
    <property type="molecule type" value="Genomic_DNA"/>
</dbReference>
<feature type="compositionally biased region" description="Basic and acidic residues" evidence="1">
    <location>
        <begin position="276"/>
        <end position="287"/>
    </location>
</feature>
<feature type="compositionally biased region" description="Polar residues" evidence="1">
    <location>
        <begin position="104"/>
        <end position="117"/>
    </location>
</feature>
<feature type="region of interest" description="Disordered" evidence="1">
    <location>
        <begin position="159"/>
        <end position="555"/>
    </location>
</feature>
<organism evidence="2 3">
    <name type="scientific">Fusarium venenatum</name>
    <dbReference type="NCBI Taxonomy" id="56646"/>
    <lineage>
        <taxon>Eukaryota</taxon>
        <taxon>Fungi</taxon>
        <taxon>Dikarya</taxon>
        <taxon>Ascomycota</taxon>
        <taxon>Pezizomycotina</taxon>
        <taxon>Sordariomycetes</taxon>
        <taxon>Hypocreomycetidae</taxon>
        <taxon>Hypocreales</taxon>
        <taxon>Nectriaceae</taxon>
        <taxon>Fusarium</taxon>
    </lineage>
</organism>
<keyword evidence="3" id="KW-1185">Reference proteome</keyword>
<feature type="compositionally biased region" description="Polar residues" evidence="1">
    <location>
        <begin position="82"/>
        <end position="91"/>
    </location>
</feature>
<dbReference type="AlphaFoldDB" id="A0A2L2TCW5"/>
<reference evidence="3" key="1">
    <citation type="submission" date="2014-10" db="EMBL/GenBank/DDBJ databases">
        <authorList>
            <person name="King R."/>
        </authorList>
    </citation>
    <scope>NUCLEOTIDE SEQUENCE [LARGE SCALE GENOMIC DNA]</scope>
    <source>
        <strain evidence="3">A3/5</strain>
    </source>
</reference>
<feature type="compositionally biased region" description="Polar residues" evidence="1">
    <location>
        <begin position="501"/>
        <end position="513"/>
    </location>
</feature>
<evidence type="ECO:0000313" key="2">
    <source>
        <dbReference type="EMBL" id="CEI65863.1"/>
    </source>
</evidence>